<dbReference type="AlphaFoldDB" id="A0A841H1Y0"/>
<feature type="signal peptide" evidence="1">
    <location>
        <begin position="1"/>
        <end position="26"/>
    </location>
</feature>
<dbReference type="CDD" id="cd08168">
    <property type="entry name" value="Cytochrom_C3"/>
    <property type="match status" value="1"/>
</dbReference>
<reference evidence="3 4" key="1">
    <citation type="submission" date="2020-08" db="EMBL/GenBank/DDBJ databases">
        <title>Genomic Encyclopedia of Type Strains, Phase IV (KMG-IV): sequencing the most valuable type-strain genomes for metagenomic binning, comparative biology and taxonomic classification.</title>
        <authorList>
            <person name="Goeker M."/>
        </authorList>
    </citation>
    <scope>NUCLEOTIDE SEQUENCE [LARGE SCALE GENOMIC DNA]</scope>
    <source>
        <strain evidence="3 4">DSM 29007</strain>
    </source>
</reference>
<dbReference type="InterPro" id="IPR029467">
    <property type="entry name" value="Cyt_c7-like"/>
</dbReference>
<evidence type="ECO:0000313" key="4">
    <source>
        <dbReference type="Proteomes" id="UP000582837"/>
    </source>
</evidence>
<dbReference type="PROSITE" id="PS51257">
    <property type="entry name" value="PROKAR_LIPOPROTEIN"/>
    <property type="match status" value="1"/>
</dbReference>
<gene>
    <name evidence="3" type="ORF">HNQ61_003752</name>
</gene>
<feature type="chain" id="PRO_5032873227" description="Cytochrome c7-like domain-containing protein" evidence="1">
    <location>
        <begin position="27"/>
        <end position="234"/>
    </location>
</feature>
<dbReference type="PANTHER" id="PTHR39425">
    <property type="entry name" value="LIPOPROTEIN CYTOCHROME C"/>
    <property type="match status" value="1"/>
</dbReference>
<dbReference type="Pfam" id="PF14522">
    <property type="entry name" value="Cytochrome_C7"/>
    <property type="match status" value="1"/>
</dbReference>
<dbReference type="InterPro" id="IPR036280">
    <property type="entry name" value="Multihaem_cyt_sf"/>
</dbReference>
<comment type="caution">
    <text evidence="3">The sequence shown here is derived from an EMBL/GenBank/DDBJ whole genome shotgun (WGS) entry which is preliminary data.</text>
</comment>
<dbReference type="Proteomes" id="UP000582837">
    <property type="component" value="Unassembled WGS sequence"/>
</dbReference>
<sequence length="234" mass="25849">MTKLLRMAALALLPVVVAASCRPYRADEGDGPDQPIAFYHSVHAGDNKMPCMYCHYTADRSPDAGIPSVQLCVGCHVPASSAPTSLRGQAALAFPRVKGTAEKPDSAWHQEGLKLVDYWKRGEGIPWVRIHKIPEHAKFPHNSHVNAGLQCQTCHGPVQEMKKVYQFSSLRMGWCIDCHRGEMPLSAPEEAAVRSRSSFVRKLRALRSEGGDIRGQQATYPNQRASTDCVVCHY</sequence>
<dbReference type="EMBL" id="JACHIA010000012">
    <property type="protein sequence ID" value="MBB6072091.1"/>
    <property type="molecule type" value="Genomic_DNA"/>
</dbReference>
<dbReference type="RefSeq" id="WP_170034761.1">
    <property type="nucleotide sequence ID" value="NZ_JABDTL010000001.1"/>
</dbReference>
<evidence type="ECO:0000256" key="1">
    <source>
        <dbReference type="SAM" id="SignalP"/>
    </source>
</evidence>
<name>A0A841H1Y0_9BACT</name>
<keyword evidence="1" id="KW-0732">Signal</keyword>
<accession>A0A841H1Y0</accession>
<proteinExistence type="predicted"/>
<evidence type="ECO:0000313" key="3">
    <source>
        <dbReference type="EMBL" id="MBB6072091.1"/>
    </source>
</evidence>
<evidence type="ECO:0000259" key="2">
    <source>
        <dbReference type="Pfam" id="PF14522"/>
    </source>
</evidence>
<dbReference type="PANTHER" id="PTHR39425:SF1">
    <property type="entry name" value="CYTOCHROME C7-LIKE DOMAIN-CONTAINING PROTEIN"/>
    <property type="match status" value="1"/>
</dbReference>
<protein>
    <recommendedName>
        <fullName evidence="2">Cytochrome c7-like domain-containing protein</fullName>
    </recommendedName>
</protein>
<keyword evidence="4" id="KW-1185">Reference proteome</keyword>
<feature type="domain" description="Cytochrome c7-like" evidence="2">
    <location>
        <begin position="138"/>
        <end position="233"/>
    </location>
</feature>
<dbReference type="Gene3D" id="3.90.10.10">
    <property type="entry name" value="Cytochrome C3"/>
    <property type="match status" value="2"/>
</dbReference>
<organism evidence="3 4">
    <name type="scientific">Longimicrobium terrae</name>
    <dbReference type="NCBI Taxonomy" id="1639882"/>
    <lineage>
        <taxon>Bacteria</taxon>
        <taxon>Pseudomonadati</taxon>
        <taxon>Gemmatimonadota</taxon>
        <taxon>Longimicrobiia</taxon>
        <taxon>Longimicrobiales</taxon>
        <taxon>Longimicrobiaceae</taxon>
        <taxon>Longimicrobium</taxon>
    </lineage>
</organism>
<dbReference type="SUPFAM" id="SSF48695">
    <property type="entry name" value="Multiheme cytochromes"/>
    <property type="match status" value="1"/>
</dbReference>